<dbReference type="Gene3D" id="4.10.280.10">
    <property type="entry name" value="Helix-loop-helix DNA-binding domain"/>
    <property type="match status" value="1"/>
</dbReference>
<dbReference type="GO" id="GO:0003677">
    <property type="term" value="F:DNA binding"/>
    <property type="evidence" value="ECO:0007669"/>
    <property type="project" value="UniProtKB-KW"/>
</dbReference>
<feature type="compositionally biased region" description="Low complexity" evidence="1">
    <location>
        <begin position="25"/>
        <end position="37"/>
    </location>
</feature>
<dbReference type="OrthoDB" id="2133190at2759"/>
<evidence type="ECO:0000313" key="3">
    <source>
        <dbReference type="EMBL" id="KAH6610625.1"/>
    </source>
</evidence>
<dbReference type="GO" id="GO:0046983">
    <property type="term" value="F:protein dimerization activity"/>
    <property type="evidence" value="ECO:0007669"/>
    <property type="project" value="InterPro"/>
</dbReference>
<evidence type="ECO:0000313" key="4">
    <source>
        <dbReference type="Proteomes" id="UP000827724"/>
    </source>
</evidence>
<dbReference type="SUPFAM" id="SSF47459">
    <property type="entry name" value="HLH, helix-loop-helix DNA-binding domain"/>
    <property type="match status" value="1"/>
</dbReference>
<protein>
    <submittedName>
        <fullName evidence="3">Helix-loop-helix dna-binding domain-containing</fullName>
    </submittedName>
</protein>
<keyword evidence="3" id="KW-0238">DNA-binding</keyword>
<dbReference type="EMBL" id="JAIWOZ010000001">
    <property type="protein sequence ID" value="KAH6610625.1"/>
    <property type="molecule type" value="Genomic_DNA"/>
</dbReference>
<feature type="compositionally biased region" description="Basic and acidic residues" evidence="1">
    <location>
        <begin position="389"/>
        <end position="399"/>
    </location>
</feature>
<dbReference type="Proteomes" id="UP000827724">
    <property type="component" value="Unassembled WGS sequence"/>
</dbReference>
<dbReference type="PROSITE" id="PS50888">
    <property type="entry name" value="BHLH"/>
    <property type="match status" value="1"/>
</dbReference>
<evidence type="ECO:0000256" key="1">
    <source>
        <dbReference type="SAM" id="MobiDB-lite"/>
    </source>
</evidence>
<dbReference type="PANTHER" id="PTHR47336">
    <property type="entry name" value="TRANSCRIPTION FACTOR HMS1-RELATED"/>
    <property type="match status" value="1"/>
</dbReference>
<proteinExistence type="predicted"/>
<dbReference type="SMART" id="SM00353">
    <property type="entry name" value="HLH"/>
    <property type="match status" value="1"/>
</dbReference>
<dbReference type="Pfam" id="PF00010">
    <property type="entry name" value="HLH"/>
    <property type="match status" value="1"/>
</dbReference>
<feature type="domain" description="BHLH" evidence="2">
    <location>
        <begin position="396"/>
        <end position="459"/>
    </location>
</feature>
<dbReference type="InterPro" id="IPR052099">
    <property type="entry name" value="Regulatory_TF_Diverse"/>
</dbReference>
<organism evidence="3 4">
    <name type="scientific">Trichoderma cornu-damae</name>
    <dbReference type="NCBI Taxonomy" id="654480"/>
    <lineage>
        <taxon>Eukaryota</taxon>
        <taxon>Fungi</taxon>
        <taxon>Dikarya</taxon>
        <taxon>Ascomycota</taxon>
        <taxon>Pezizomycotina</taxon>
        <taxon>Sordariomycetes</taxon>
        <taxon>Hypocreomycetidae</taxon>
        <taxon>Hypocreales</taxon>
        <taxon>Hypocreaceae</taxon>
        <taxon>Trichoderma</taxon>
    </lineage>
</organism>
<dbReference type="InterPro" id="IPR036638">
    <property type="entry name" value="HLH_DNA-bd_sf"/>
</dbReference>
<feature type="region of interest" description="Disordered" evidence="1">
    <location>
        <begin position="337"/>
        <end position="399"/>
    </location>
</feature>
<dbReference type="AlphaFoldDB" id="A0A9P8QQP5"/>
<feature type="compositionally biased region" description="Polar residues" evidence="1">
    <location>
        <begin position="341"/>
        <end position="357"/>
    </location>
</feature>
<feature type="region of interest" description="Disordered" evidence="1">
    <location>
        <begin position="105"/>
        <end position="125"/>
    </location>
</feature>
<feature type="region of interest" description="Disordered" evidence="1">
    <location>
        <begin position="224"/>
        <end position="247"/>
    </location>
</feature>
<accession>A0A9P8QQP5</accession>
<sequence>MERSLDYPSLPSSGRVLNLPERHLSSSASATTPPSTAQRDASAWTSPALGSAMDMFNFTTAASSSAIPSYAPAAGGSNTNAASSSSSNLGDMAFSQLASQYASRNPLQQALSQGKEAREAKRIKVESPHSALDSIDSWLQFDEEADKFGSFEIDFSKQYNPANQPRTATSMTPGLGSGLYANPTAPFREEDFLDDSAFDHSLSEDDDLFDTININDQLSKIETLPSTEPQSSRSLYSTPSMGWEKSQTGIHPSAVTMSDEIPRRMGGDAWDTIQQGSNYILTPEERRRLLEIAMGPARMSAFVSPNRFNMGYGGAMQPSLGQEFGFGFGPKQGLNHVGMFQRNNSTDTTASGISQPNRDLKHKHPKNETPPKTVPAKRPGTQSETSSLSKEKTKSADRMAHNDVERKYRTNLKDKITELRNAVPALQQVAEGEPDSAQGISKVSKGTVLTKATEYIHQLEQRNKDIMTEHKQLMRRLQAFEALLNNSMRVDIMPSHSMALFDPRGFC</sequence>
<keyword evidence="4" id="KW-1185">Reference proteome</keyword>
<evidence type="ECO:0000259" key="2">
    <source>
        <dbReference type="PROSITE" id="PS50888"/>
    </source>
</evidence>
<feature type="compositionally biased region" description="Basic and acidic residues" evidence="1">
    <location>
        <begin position="115"/>
        <end position="125"/>
    </location>
</feature>
<gene>
    <name evidence="3" type="ORF">Trco_000645</name>
</gene>
<reference evidence="3" key="1">
    <citation type="submission" date="2021-08" db="EMBL/GenBank/DDBJ databases">
        <title>Chromosome-Level Trichoderma cornu-damae using Hi-C Data.</title>
        <authorList>
            <person name="Kim C.S."/>
        </authorList>
    </citation>
    <scope>NUCLEOTIDE SEQUENCE</scope>
    <source>
        <strain evidence="3">KA19-0412C</strain>
    </source>
</reference>
<comment type="caution">
    <text evidence="3">The sequence shown here is derived from an EMBL/GenBank/DDBJ whole genome shotgun (WGS) entry which is preliminary data.</text>
</comment>
<name>A0A9P8QQP5_9HYPO</name>
<dbReference type="InterPro" id="IPR011598">
    <property type="entry name" value="bHLH_dom"/>
</dbReference>
<dbReference type="PANTHER" id="PTHR47336:SF2">
    <property type="entry name" value="TRANSCRIPTION FACTOR HMS1-RELATED"/>
    <property type="match status" value="1"/>
</dbReference>
<feature type="region of interest" description="Disordered" evidence="1">
    <location>
        <begin position="1"/>
        <end position="43"/>
    </location>
</feature>